<proteinExistence type="predicted"/>
<name>A0AAE0KXU4_9CHLO</name>
<dbReference type="EMBL" id="LGRX02014499">
    <property type="protein sequence ID" value="KAK3264514.1"/>
    <property type="molecule type" value="Genomic_DNA"/>
</dbReference>
<evidence type="ECO:0000313" key="2">
    <source>
        <dbReference type="Proteomes" id="UP001190700"/>
    </source>
</evidence>
<accession>A0AAE0KXU4</accession>
<evidence type="ECO:0000313" key="1">
    <source>
        <dbReference type="EMBL" id="KAK3264514.1"/>
    </source>
</evidence>
<gene>
    <name evidence="1" type="ORF">CYMTET_26754</name>
</gene>
<dbReference type="Proteomes" id="UP001190700">
    <property type="component" value="Unassembled WGS sequence"/>
</dbReference>
<organism evidence="1 2">
    <name type="scientific">Cymbomonas tetramitiformis</name>
    <dbReference type="NCBI Taxonomy" id="36881"/>
    <lineage>
        <taxon>Eukaryota</taxon>
        <taxon>Viridiplantae</taxon>
        <taxon>Chlorophyta</taxon>
        <taxon>Pyramimonadophyceae</taxon>
        <taxon>Pyramimonadales</taxon>
        <taxon>Pyramimonadaceae</taxon>
        <taxon>Cymbomonas</taxon>
    </lineage>
</organism>
<dbReference type="AlphaFoldDB" id="A0AAE0KXU4"/>
<sequence>MVVAALLLPPGDSQQSIRYSRTSLDQQTRHRWFRPCLPLPVNKGLSAYMDGLIGTRKDALQADAKRKNCHKNLTSDNQTFVKAGHSACFREIYDDFLTQPELRAFLHFLTTDAKRASFHISRMALYRKVWKKDVTAVYTRLFQEGMGYAGGEFLFADSLQISGRSSDMSPRFIVDSGHLIEGSAGRLILFTAGAENVHMRLKPVGPRLNVDANFTQSAPLSAGYGGRAALQMWFSCL</sequence>
<protein>
    <submittedName>
        <fullName evidence="1">Uncharacterized protein</fullName>
    </submittedName>
</protein>
<reference evidence="1 2" key="1">
    <citation type="journal article" date="2015" name="Genome Biol. Evol.">
        <title>Comparative Genomics of a Bacterivorous Green Alga Reveals Evolutionary Causalities and Consequences of Phago-Mixotrophic Mode of Nutrition.</title>
        <authorList>
            <person name="Burns J.A."/>
            <person name="Paasch A."/>
            <person name="Narechania A."/>
            <person name="Kim E."/>
        </authorList>
    </citation>
    <scope>NUCLEOTIDE SEQUENCE [LARGE SCALE GENOMIC DNA]</scope>
    <source>
        <strain evidence="1 2">PLY_AMNH</strain>
    </source>
</reference>
<keyword evidence="2" id="KW-1185">Reference proteome</keyword>
<comment type="caution">
    <text evidence="1">The sequence shown here is derived from an EMBL/GenBank/DDBJ whole genome shotgun (WGS) entry which is preliminary data.</text>
</comment>